<protein>
    <submittedName>
        <fullName evidence="1">Uncharacterized protein</fullName>
    </submittedName>
</protein>
<sequence>MPLRDSIAFCRTMCRAGEVAVGEAARVRVEGLLVYPLLAGRRPVWWAQKARASLWRGV</sequence>
<reference evidence="1 2" key="1">
    <citation type="journal article" date="2019" name="Int. J. Syst. Evol. Microbiol.">
        <title>The Global Catalogue of Microorganisms (GCM) 10K type strain sequencing project: providing services to taxonomists for standard genome sequencing and annotation.</title>
        <authorList>
            <consortium name="The Broad Institute Genomics Platform"/>
            <consortium name="The Broad Institute Genome Sequencing Center for Infectious Disease"/>
            <person name="Wu L."/>
            <person name="Ma J."/>
        </authorList>
    </citation>
    <scope>NUCLEOTIDE SEQUENCE [LARGE SCALE GENOMIC DNA]</scope>
    <source>
        <strain evidence="1 2">JCM 4565</strain>
    </source>
</reference>
<comment type="caution">
    <text evidence="1">The sequence shown here is derived from an EMBL/GenBank/DDBJ whole genome shotgun (WGS) entry which is preliminary data.</text>
</comment>
<evidence type="ECO:0000313" key="1">
    <source>
        <dbReference type="EMBL" id="GAA0347437.1"/>
    </source>
</evidence>
<keyword evidence="2" id="KW-1185">Reference proteome</keyword>
<organism evidence="1 2">
    <name type="scientific">Streptomyces blastmyceticus</name>
    <dbReference type="NCBI Taxonomy" id="68180"/>
    <lineage>
        <taxon>Bacteria</taxon>
        <taxon>Bacillati</taxon>
        <taxon>Actinomycetota</taxon>
        <taxon>Actinomycetes</taxon>
        <taxon>Kitasatosporales</taxon>
        <taxon>Streptomycetaceae</taxon>
        <taxon>Streptomyces</taxon>
    </lineage>
</organism>
<gene>
    <name evidence="1" type="ORF">GCM10010319_25040</name>
</gene>
<proteinExistence type="predicted"/>
<dbReference type="Proteomes" id="UP001500063">
    <property type="component" value="Unassembled WGS sequence"/>
</dbReference>
<name>A0ABN0WV50_9ACTN</name>
<accession>A0ABN0WV50</accession>
<evidence type="ECO:0000313" key="2">
    <source>
        <dbReference type="Proteomes" id="UP001500063"/>
    </source>
</evidence>
<dbReference type="EMBL" id="BAAABW010000013">
    <property type="protein sequence ID" value="GAA0347437.1"/>
    <property type="molecule type" value="Genomic_DNA"/>
</dbReference>